<dbReference type="EMBL" id="FMUE01000018">
    <property type="protein sequence ID" value="SCX35037.1"/>
    <property type="molecule type" value="Genomic_DNA"/>
</dbReference>
<gene>
    <name evidence="3" type="primary">yibF</name>
    <name evidence="3" type="ORF">DSM25559_4759</name>
    <name evidence="2" type="ORF">RMR22_14360</name>
</gene>
<evidence type="ECO:0000313" key="3">
    <source>
        <dbReference type="EMBL" id="SCX35037.1"/>
    </source>
</evidence>
<dbReference type="Pfam" id="PF13417">
    <property type="entry name" value="GST_N_3"/>
    <property type="match status" value="1"/>
</dbReference>
<sequence length="198" mass="22134">MELLYSPASPYSAKVRMAARYLDIDLTSVSVDTNAQPATLMDNNPLGKIPVLILDEGGSVYDSVAIMHYLDRLSGGKLYPKKGEKRTEAEILEALCDGIMDCLLAIVYERRSRPEDKVHQPWIDKQWGKVVKGLDYLNANLPKTGKKLHGGHFALAAMIGYLDLRFAGEWADGRKTLAEWPNAFGKRFKDYAEMRSPA</sequence>
<dbReference type="InterPro" id="IPR040079">
    <property type="entry name" value="Glutathione_S-Trfase"/>
</dbReference>
<protein>
    <submittedName>
        <fullName evidence="2">Glutathione S-transferase</fullName>
    </submittedName>
    <submittedName>
        <fullName evidence="3">Putative GST-like protein YibF</fullName>
    </submittedName>
</protein>
<dbReference type="SFLD" id="SFLDS00019">
    <property type="entry name" value="Glutathione_Transferase_(cytos"/>
    <property type="match status" value="1"/>
</dbReference>
<reference evidence="2" key="3">
    <citation type="journal article" date="2023" name="Phytobiomes J">
        <title>Deciphering the key players within the bacterial microbiota associated with aerial crown gall tumors on rhododendron: Insights into the gallobiome.</title>
        <authorList>
            <person name="Kuzmanovic N."/>
            <person name="Nesme J."/>
            <person name="Wolf J."/>
            <person name="Neumann-Schaal M."/>
            <person name="Petersen J."/>
            <person name="Fernandez-Gnecco G."/>
            <person name="Sproeer C."/>
            <person name="Bunk B."/>
            <person name="Overmann J."/>
            <person name="Sorensen S.J."/>
            <person name="Idczak E."/>
            <person name="Smalla K."/>
        </authorList>
    </citation>
    <scope>NUCLEOTIDE SEQUENCE</scope>
    <source>
        <strain evidence="2">Rho-11.1</strain>
    </source>
</reference>
<proteinExistence type="predicted"/>
<dbReference type="Gene3D" id="3.40.30.10">
    <property type="entry name" value="Glutaredoxin"/>
    <property type="match status" value="1"/>
</dbReference>
<name>A0A1R3U3I1_9HYPH</name>
<reference evidence="3" key="2">
    <citation type="submission" date="2016-10" db="EMBL/GenBank/DDBJ databases">
        <authorList>
            <person name="de Groot N.N."/>
        </authorList>
    </citation>
    <scope>NUCLEOTIDE SEQUENCE [LARGE SCALE GENOMIC DNA]</scope>
    <source>
        <strain evidence="3">DSM25559</strain>
    </source>
</reference>
<dbReference type="CDD" id="cd03205">
    <property type="entry name" value="GST_C_6"/>
    <property type="match status" value="1"/>
</dbReference>
<dbReference type="AlphaFoldDB" id="A0A1R3U3I1"/>
<dbReference type="EMBL" id="JAVRAF010000003">
    <property type="protein sequence ID" value="MDX8303441.1"/>
    <property type="molecule type" value="Genomic_DNA"/>
</dbReference>
<dbReference type="RefSeq" id="WP_077122733.1">
    <property type="nucleotide sequence ID" value="NZ_CP192781.1"/>
</dbReference>
<dbReference type="Proteomes" id="UP000187891">
    <property type="component" value="Unassembled WGS sequence"/>
</dbReference>
<evidence type="ECO:0000313" key="2">
    <source>
        <dbReference type="EMBL" id="MDX8303441.1"/>
    </source>
</evidence>
<dbReference type="CDD" id="cd03049">
    <property type="entry name" value="GST_N_3"/>
    <property type="match status" value="1"/>
</dbReference>
<dbReference type="InterPro" id="IPR036249">
    <property type="entry name" value="Thioredoxin-like_sf"/>
</dbReference>
<dbReference type="STRING" id="1907666.DSM25559_4759"/>
<evidence type="ECO:0000313" key="4">
    <source>
        <dbReference type="Proteomes" id="UP000187891"/>
    </source>
</evidence>
<organism evidence="3 4">
    <name type="scientific">Agrobacterium rosae</name>
    <dbReference type="NCBI Taxonomy" id="1972867"/>
    <lineage>
        <taxon>Bacteria</taxon>
        <taxon>Pseudomonadati</taxon>
        <taxon>Pseudomonadota</taxon>
        <taxon>Alphaproteobacteria</taxon>
        <taxon>Hyphomicrobiales</taxon>
        <taxon>Rhizobiaceae</taxon>
        <taxon>Rhizobium/Agrobacterium group</taxon>
        <taxon>Agrobacterium</taxon>
    </lineage>
</organism>
<dbReference type="InterPro" id="IPR050983">
    <property type="entry name" value="GST_Omega/HSP26"/>
</dbReference>
<dbReference type="PANTHER" id="PTHR43968:SF6">
    <property type="entry name" value="GLUTATHIONE S-TRANSFERASE OMEGA"/>
    <property type="match status" value="1"/>
</dbReference>
<feature type="domain" description="GST N-terminal" evidence="1">
    <location>
        <begin position="1"/>
        <end position="78"/>
    </location>
</feature>
<evidence type="ECO:0000259" key="1">
    <source>
        <dbReference type="PROSITE" id="PS50404"/>
    </source>
</evidence>
<reference evidence="4" key="1">
    <citation type="submission" date="2016-10" db="EMBL/GenBank/DDBJ databases">
        <authorList>
            <person name="Wibberg D."/>
        </authorList>
    </citation>
    <scope>NUCLEOTIDE SEQUENCE [LARGE SCALE GENOMIC DNA]</scope>
</reference>
<dbReference type="PANTHER" id="PTHR43968">
    <property type="match status" value="1"/>
</dbReference>
<dbReference type="InterPro" id="IPR004045">
    <property type="entry name" value="Glutathione_S-Trfase_N"/>
</dbReference>
<dbReference type="SUPFAM" id="SSF47616">
    <property type="entry name" value="GST C-terminal domain-like"/>
    <property type="match status" value="1"/>
</dbReference>
<dbReference type="SUPFAM" id="SSF52833">
    <property type="entry name" value="Thioredoxin-like"/>
    <property type="match status" value="1"/>
</dbReference>
<dbReference type="GO" id="GO:0005737">
    <property type="term" value="C:cytoplasm"/>
    <property type="evidence" value="ECO:0007669"/>
    <property type="project" value="TreeGrafter"/>
</dbReference>
<dbReference type="Pfam" id="PF13410">
    <property type="entry name" value="GST_C_2"/>
    <property type="match status" value="1"/>
</dbReference>
<dbReference type="Gene3D" id="1.20.1050.10">
    <property type="match status" value="1"/>
</dbReference>
<dbReference type="PROSITE" id="PS50404">
    <property type="entry name" value="GST_NTER"/>
    <property type="match status" value="1"/>
</dbReference>
<dbReference type="InterPro" id="IPR036282">
    <property type="entry name" value="Glutathione-S-Trfase_C_sf"/>
</dbReference>
<accession>A0A1R3U3I1</accession>